<evidence type="ECO:0000313" key="2">
    <source>
        <dbReference type="Proteomes" id="UP001341245"/>
    </source>
</evidence>
<gene>
    <name evidence="1" type="ORF">QM012_001434</name>
</gene>
<comment type="caution">
    <text evidence="1">The sequence shown here is derived from an EMBL/GenBank/DDBJ whole genome shotgun (WGS) entry which is preliminary data.</text>
</comment>
<organism evidence="1 2">
    <name type="scientific">Aureobasidium pullulans</name>
    <name type="common">Black yeast</name>
    <name type="synonym">Pullularia pullulans</name>
    <dbReference type="NCBI Taxonomy" id="5580"/>
    <lineage>
        <taxon>Eukaryota</taxon>
        <taxon>Fungi</taxon>
        <taxon>Dikarya</taxon>
        <taxon>Ascomycota</taxon>
        <taxon>Pezizomycotina</taxon>
        <taxon>Dothideomycetes</taxon>
        <taxon>Dothideomycetidae</taxon>
        <taxon>Dothideales</taxon>
        <taxon>Saccotheciaceae</taxon>
        <taxon>Aureobasidium</taxon>
    </lineage>
</organism>
<sequence length="124" mass="13640">MSAAHEASSDVLLLTDLRSTMVSSLAKTRIDNLITEVFDAAHERAQGFAAMIWQSLAEDGFGAGGEAIRAGIATDLRERVATEGENILHDIREIKKFITKILITKVNDKVEEEFGLPLRAWASR</sequence>
<keyword evidence="2" id="KW-1185">Reference proteome</keyword>
<proteinExistence type="predicted"/>
<dbReference type="Proteomes" id="UP001341245">
    <property type="component" value="Unassembled WGS sequence"/>
</dbReference>
<evidence type="ECO:0000313" key="1">
    <source>
        <dbReference type="EMBL" id="KAK6002684.1"/>
    </source>
</evidence>
<dbReference type="EMBL" id="JASGXD010000011">
    <property type="protein sequence ID" value="KAK6002684.1"/>
    <property type="molecule type" value="Genomic_DNA"/>
</dbReference>
<name>A0ABR0TE44_AURPU</name>
<reference evidence="1 2" key="1">
    <citation type="submission" date="2023-11" db="EMBL/GenBank/DDBJ databases">
        <title>Draft genome sequence and annotation of the polyextremotolerant black yeast-like fungus Aureobasidium pullulans NRRL 62042.</title>
        <authorList>
            <person name="Dielentheis-Frenken M.R.E."/>
            <person name="Wibberg D."/>
            <person name="Blank L.M."/>
            <person name="Tiso T."/>
        </authorList>
    </citation>
    <scope>NUCLEOTIDE SEQUENCE [LARGE SCALE GENOMIC DNA]</scope>
    <source>
        <strain evidence="1 2">NRRL 62042</strain>
    </source>
</reference>
<accession>A0ABR0TE44</accession>
<protein>
    <submittedName>
        <fullName evidence="1">Uncharacterized protein</fullName>
    </submittedName>
</protein>